<gene>
    <name evidence="2" type="ORF">NMP03_04965</name>
</gene>
<dbReference type="EMBL" id="CP101740">
    <property type="protein sequence ID" value="UUL83577.1"/>
    <property type="molecule type" value="Genomic_DNA"/>
</dbReference>
<keyword evidence="1" id="KW-0732">Signal</keyword>
<evidence type="ECO:0000313" key="3">
    <source>
        <dbReference type="Proteomes" id="UP001058533"/>
    </source>
</evidence>
<feature type="signal peptide" evidence="1">
    <location>
        <begin position="1"/>
        <end position="23"/>
    </location>
</feature>
<evidence type="ECO:0000313" key="2">
    <source>
        <dbReference type="EMBL" id="UUL83577.1"/>
    </source>
</evidence>
<dbReference type="RefSeq" id="WP_256507416.1">
    <property type="nucleotide sequence ID" value="NZ_CP101740.1"/>
</dbReference>
<dbReference type="InterPro" id="IPR013078">
    <property type="entry name" value="His_Pase_superF_clade-1"/>
</dbReference>
<name>A0ABY5L9Y1_9SPHN</name>
<organism evidence="2 3">
    <name type="scientific">Sphingomonas qomolangmaensis</name>
    <dbReference type="NCBI Taxonomy" id="2918765"/>
    <lineage>
        <taxon>Bacteria</taxon>
        <taxon>Pseudomonadati</taxon>
        <taxon>Pseudomonadota</taxon>
        <taxon>Alphaproteobacteria</taxon>
        <taxon>Sphingomonadales</taxon>
        <taxon>Sphingomonadaceae</taxon>
        <taxon>Sphingomonas</taxon>
    </lineage>
</organism>
<dbReference type="SUPFAM" id="SSF53254">
    <property type="entry name" value="Phosphoglycerate mutase-like"/>
    <property type="match status" value="1"/>
</dbReference>
<sequence length="157" mass="16393">MKRRAVLVALGLLLAGCAGGGGAQTVHVVRHFDTPKGVQDAELTAQGEARAQALVRWFAGKPLDAIFVTPFRRSRQTIAPLAEARGIVPVVYDWEQQAAAVARIRAGGGAVLVVGHSNTVPELVEALGGVRPPAMVHEDFGGIWTVGAGETVKGVVE</sequence>
<feature type="chain" id="PRO_5047233596" evidence="1">
    <location>
        <begin position="24"/>
        <end position="157"/>
    </location>
</feature>
<protein>
    <submittedName>
        <fullName evidence="2">Histidine phosphatase family protein</fullName>
    </submittedName>
</protein>
<evidence type="ECO:0000256" key="1">
    <source>
        <dbReference type="SAM" id="SignalP"/>
    </source>
</evidence>
<dbReference type="InterPro" id="IPR029033">
    <property type="entry name" value="His_PPase_superfam"/>
</dbReference>
<dbReference type="Proteomes" id="UP001058533">
    <property type="component" value="Chromosome"/>
</dbReference>
<reference evidence="2" key="1">
    <citation type="submission" date="2022-07" db="EMBL/GenBank/DDBJ databases">
        <title>Sphingomonas sp. nov., a novel bacterium isolated from the north slope of the Mount Everest.</title>
        <authorList>
            <person name="Cui X."/>
            <person name="Liu Y."/>
        </authorList>
    </citation>
    <scope>NUCLEOTIDE SEQUENCE</scope>
    <source>
        <strain evidence="2">S5-59</strain>
    </source>
</reference>
<dbReference type="PROSITE" id="PS51257">
    <property type="entry name" value="PROKAR_LIPOPROTEIN"/>
    <property type="match status" value="1"/>
</dbReference>
<dbReference type="Gene3D" id="3.40.50.1240">
    <property type="entry name" value="Phosphoglycerate mutase-like"/>
    <property type="match status" value="1"/>
</dbReference>
<accession>A0ABY5L9Y1</accession>
<keyword evidence="3" id="KW-1185">Reference proteome</keyword>
<dbReference type="CDD" id="cd07067">
    <property type="entry name" value="HP_PGM_like"/>
    <property type="match status" value="1"/>
</dbReference>
<proteinExistence type="predicted"/>
<dbReference type="Pfam" id="PF00300">
    <property type="entry name" value="His_Phos_1"/>
    <property type="match status" value="1"/>
</dbReference>